<sequence>MLWGHPAEQPLEERTVTMAASTTDDGEDLSAELTAALRAGPFDRALDLAIRRRGLSLEAVQRRVALRGATVSQATLSYWRRGGRRPDGDRSLRAVRALEDSLGLPRSALERLITPARPRAAEDTAAGLASALDLTTAAIESCDGIDLAGNTRLALMSLHQHVHIGPDRTERLVRTEVVATARVNGVDRWVCFFHPQDGEGHHPTLRTTECCSPARVRTDLETELLAVELRFDYPLRAGDTYVYAYEIGYEGPPPATDYAQYGLRTPARQLLIQVTFDREQPPVRCYRYYKSPTGLSANDAELPLGPSMTTHIAVPDAPPGVHGIRWEWD</sequence>
<name>A0A9W6QHU9_9PSEU</name>
<evidence type="ECO:0000313" key="2">
    <source>
        <dbReference type="Proteomes" id="UP001165042"/>
    </source>
</evidence>
<evidence type="ECO:0000313" key="1">
    <source>
        <dbReference type="EMBL" id="GLW90728.1"/>
    </source>
</evidence>
<gene>
    <name evidence="1" type="ORF">Aglo03_15440</name>
</gene>
<protein>
    <recommendedName>
        <fullName evidence="3">XRE family transcriptional regulator</fullName>
    </recommendedName>
</protein>
<dbReference type="AlphaFoldDB" id="A0A9W6QHU9"/>
<comment type="caution">
    <text evidence="1">The sequence shown here is derived from an EMBL/GenBank/DDBJ whole genome shotgun (WGS) entry which is preliminary data.</text>
</comment>
<dbReference type="Proteomes" id="UP001165042">
    <property type="component" value="Unassembled WGS sequence"/>
</dbReference>
<proteinExistence type="predicted"/>
<dbReference type="InterPro" id="IPR001387">
    <property type="entry name" value="Cro/C1-type_HTH"/>
</dbReference>
<reference evidence="1" key="1">
    <citation type="submission" date="2023-02" db="EMBL/GenBank/DDBJ databases">
        <title>Actinokineospora globicatena NBRC 15670.</title>
        <authorList>
            <person name="Ichikawa N."/>
            <person name="Sato H."/>
            <person name="Tonouchi N."/>
        </authorList>
    </citation>
    <scope>NUCLEOTIDE SEQUENCE</scope>
    <source>
        <strain evidence="1">NBRC 15670</strain>
    </source>
</reference>
<organism evidence="1 2">
    <name type="scientific">Actinokineospora globicatena</name>
    <dbReference type="NCBI Taxonomy" id="103729"/>
    <lineage>
        <taxon>Bacteria</taxon>
        <taxon>Bacillati</taxon>
        <taxon>Actinomycetota</taxon>
        <taxon>Actinomycetes</taxon>
        <taxon>Pseudonocardiales</taxon>
        <taxon>Pseudonocardiaceae</taxon>
        <taxon>Actinokineospora</taxon>
    </lineage>
</organism>
<dbReference type="CDD" id="cd00093">
    <property type="entry name" value="HTH_XRE"/>
    <property type="match status" value="1"/>
</dbReference>
<accession>A0A9W6QHU9</accession>
<keyword evidence="2" id="KW-1185">Reference proteome</keyword>
<dbReference type="EMBL" id="BSSD01000002">
    <property type="protein sequence ID" value="GLW90728.1"/>
    <property type="molecule type" value="Genomic_DNA"/>
</dbReference>
<evidence type="ECO:0008006" key="3">
    <source>
        <dbReference type="Google" id="ProtNLM"/>
    </source>
</evidence>